<protein>
    <submittedName>
        <fullName evidence="1">Uncharacterized protein</fullName>
    </submittedName>
</protein>
<sequence>MIHLSLRKGMTPTAAHTIARRFRAAVVHRAPATEIIFSDGGIITTGDLRRLLEPRIGRILTMRLRPAPSGEPNVVLWEALNERAEVVTGRVVLHVTLDEMQITVWADLLV</sequence>
<dbReference type="AlphaFoldDB" id="X0X4Z0"/>
<proteinExistence type="predicted"/>
<dbReference type="EMBL" id="BARS01036886">
    <property type="protein sequence ID" value="GAG20056.1"/>
    <property type="molecule type" value="Genomic_DNA"/>
</dbReference>
<gene>
    <name evidence="1" type="ORF">S01H1_56635</name>
</gene>
<evidence type="ECO:0000313" key="1">
    <source>
        <dbReference type="EMBL" id="GAG20056.1"/>
    </source>
</evidence>
<comment type="caution">
    <text evidence="1">The sequence shown here is derived from an EMBL/GenBank/DDBJ whole genome shotgun (WGS) entry which is preliminary data.</text>
</comment>
<organism evidence="1">
    <name type="scientific">marine sediment metagenome</name>
    <dbReference type="NCBI Taxonomy" id="412755"/>
    <lineage>
        <taxon>unclassified sequences</taxon>
        <taxon>metagenomes</taxon>
        <taxon>ecological metagenomes</taxon>
    </lineage>
</organism>
<accession>X0X4Z0</accession>
<name>X0X4Z0_9ZZZZ</name>
<reference evidence="1" key="1">
    <citation type="journal article" date="2014" name="Front. Microbiol.">
        <title>High frequency of phylogenetically diverse reductive dehalogenase-homologous genes in deep subseafloor sedimentary metagenomes.</title>
        <authorList>
            <person name="Kawai M."/>
            <person name="Futagami T."/>
            <person name="Toyoda A."/>
            <person name="Takaki Y."/>
            <person name="Nishi S."/>
            <person name="Hori S."/>
            <person name="Arai W."/>
            <person name="Tsubouchi T."/>
            <person name="Morono Y."/>
            <person name="Uchiyama I."/>
            <person name="Ito T."/>
            <person name="Fujiyama A."/>
            <person name="Inagaki F."/>
            <person name="Takami H."/>
        </authorList>
    </citation>
    <scope>NUCLEOTIDE SEQUENCE</scope>
    <source>
        <strain evidence="1">Expedition CK06-06</strain>
    </source>
</reference>
<feature type="non-terminal residue" evidence="1">
    <location>
        <position position="110"/>
    </location>
</feature>